<evidence type="ECO:0000313" key="5">
    <source>
        <dbReference type="Proteomes" id="UP000000600"/>
    </source>
</evidence>
<dbReference type="HOGENOM" id="CLU_439731_0_0_1"/>
<dbReference type="CDD" id="cd22966">
    <property type="entry name" value="DD_DYDC-like"/>
    <property type="match status" value="1"/>
</dbReference>
<keyword evidence="2" id="KW-0175">Coiled coil</keyword>
<dbReference type="InterPro" id="IPR049630">
    <property type="entry name" value="DYDC-like_DD"/>
</dbReference>
<dbReference type="PANTHER" id="PTHR23356">
    <property type="entry name" value="DPY30-RELATED"/>
    <property type="match status" value="1"/>
</dbReference>
<dbReference type="RefSeq" id="XP_001427499.1">
    <property type="nucleotide sequence ID" value="XM_001427462.1"/>
</dbReference>
<accession>A0BNI4</accession>
<dbReference type="Proteomes" id="UP000000600">
    <property type="component" value="Unassembled WGS sequence"/>
</dbReference>
<dbReference type="InParanoid" id="A0BNI4"/>
<feature type="region of interest" description="Disordered" evidence="3">
    <location>
        <begin position="613"/>
        <end position="633"/>
    </location>
</feature>
<evidence type="ECO:0000256" key="1">
    <source>
        <dbReference type="ARBA" id="ARBA00010849"/>
    </source>
</evidence>
<feature type="compositionally biased region" description="Acidic residues" evidence="3">
    <location>
        <begin position="624"/>
        <end position="633"/>
    </location>
</feature>
<organism evidence="4 5">
    <name type="scientific">Paramecium tetraurelia</name>
    <dbReference type="NCBI Taxonomy" id="5888"/>
    <lineage>
        <taxon>Eukaryota</taxon>
        <taxon>Sar</taxon>
        <taxon>Alveolata</taxon>
        <taxon>Ciliophora</taxon>
        <taxon>Intramacronucleata</taxon>
        <taxon>Oligohymenophorea</taxon>
        <taxon>Peniculida</taxon>
        <taxon>Parameciidae</taxon>
        <taxon>Paramecium</taxon>
    </lineage>
</organism>
<sequence>MQLSPIDLDYLHQESIGGVIADGLTVLYNTQPEKPIEFLAKWLLQYCKTSTQKTHFHDDLQKKEQNIQNFIQQQKQEKERLEELLSFKQQTMQQEQNYVDYLRNHPYHQELIIQEFPDFLMKKFVRISYIISIQNLSGVYICYFTHQKQDVDVDLVDDENAFINQKAPKLLKYVGTSLNQKFLLNLNLTEQAILTYEVLKPPPVEEGKVPEVYKGCYVPDVVKEPKVYFHRFPKLGCYFAMPMNFETSLFEVLHFQLYQDAFDAGLINRIKYNSEVETQKQEIKAKEEEHAEQLQNAENEEQKQQLEDEHQNYLSSLPQIVEPPFLGIQQQYIVCGDTLGQDRRLSEEERNELYEAIQQFGQSYQEKEIALLSEDINQQIEYQSTIPEKLEENYLDQENQFVEQQAASLEELKQTNERDYNYEIECIKFDFLKQQFTAKDFASTFLNLTKRRVIKFPNIIKALFYLLGYKKEEITQENKLNWKIVASYIDYRFLAKLALLNHRGPKEAPLQHATINRLEKLVDIYDEEKVMNYNWALGYLQRFLTLYCKLRKEDVAIRKEILQEKRTQLSNAKEQLAQLLEQKETDLQAAKTNFQGEEGEEFDEQKWIEQWESEHNLPEIGPEPQDEIDDDLE</sequence>
<dbReference type="GeneID" id="5013283"/>
<dbReference type="STRING" id="5888.A0BNI4"/>
<evidence type="ECO:0000256" key="2">
    <source>
        <dbReference type="SAM" id="Coils"/>
    </source>
</evidence>
<gene>
    <name evidence="4" type="ORF">GSPATT00030739001</name>
</gene>
<protein>
    <submittedName>
        <fullName evidence="4">Uncharacterized protein</fullName>
    </submittedName>
</protein>
<feature type="coiled-coil region" evidence="2">
    <location>
        <begin position="57"/>
        <end position="98"/>
    </location>
</feature>
<feature type="region of interest" description="Disordered" evidence="3">
    <location>
        <begin position="289"/>
        <end position="308"/>
    </location>
</feature>
<reference evidence="4 5" key="1">
    <citation type="journal article" date="2006" name="Nature">
        <title>Global trends of whole-genome duplications revealed by the ciliate Paramecium tetraurelia.</title>
        <authorList>
            <consortium name="Genoscope"/>
            <person name="Aury J.-M."/>
            <person name="Jaillon O."/>
            <person name="Duret L."/>
            <person name="Noel B."/>
            <person name="Jubin C."/>
            <person name="Porcel B.M."/>
            <person name="Segurens B."/>
            <person name="Daubin V."/>
            <person name="Anthouard V."/>
            <person name="Aiach N."/>
            <person name="Arnaiz O."/>
            <person name="Billaut A."/>
            <person name="Beisson J."/>
            <person name="Blanc I."/>
            <person name="Bouhouche K."/>
            <person name="Camara F."/>
            <person name="Duharcourt S."/>
            <person name="Guigo R."/>
            <person name="Gogendeau D."/>
            <person name="Katinka M."/>
            <person name="Keller A.-M."/>
            <person name="Kissmehl R."/>
            <person name="Klotz C."/>
            <person name="Koll F."/>
            <person name="Le Moue A."/>
            <person name="Lepere C."/>
            <person name="Malinsky S."/>
            <person name="Nowacki M."/>
            <person name="Nowak J.K."/>
            <person name="Plattner H."/>
            <person name="Poulain J."/>
            <person name="Ruiz F."/>
            <person name="Serrano V."/>
            <person name="Zagulski M."/>
            <person name="Dessen P."/>
            <person name="Betermier M."/>
            <person name="Weissenbach J."/>
            <person name="Scarpelli C."/>
            <person name="Schachter V."/>
            <person name="Sperling L."/>
            <person name="Meyer E."/>
            <person name="Cohen J."/>
            <person name="Wincker P."/>
        </authorList>
    </citation>
    <scope>NUCLEOTIDE SEQUENCE [LARGE SCALE GENOMIC DNA]</scope>
    <source>
        <strain evidence="4 5">Stock d4-2</strain>
    </source>
</reference>
<keyword evidence="5" id="KW-1185">Reference proteome</keyword>
<dbReference type="OrthoDB" id="432281at2759"/>
<dbReference type="InterPro" id="IPR037856">
    <property type="entry name" value="Sdc1/DPY30"/>
</dbReference>
<dbReference type="EMBL" id="CT868006">
    <property type="protein sequence ID" value="CAK60101.1"/>
    <property type="molecule type" value="Genomic_DNA"/>
</dbReference>
<dbReference type="PANTHER" id="PTHR23356:SF16">
    <property type="entry name" value="DPY30 DOMAIN CONTAINING 2"/>
    <property type="match status" value="1"/>
</dbReference>
<proteinExistence type="inferred from homology"/>
<evidence type="ECO:0000256" key="3">
    <source>
        <dbReference type="SAM" id="MobiDB-lite"/>
    </source>
</evidence>
<name>A0BNI4_PARTE</name>
<dbReference type="OMA" id="CYFAMPM"/>
<feature type="coiled-coil region" evidence="2">
    <location>
        <begin position="559"/>
        <end position="600"/>
    </location>
</feature>
<dbReference type="GO" id="GO:0048188">
    <property type="term" value="C:Set1C/COMPASS complex"/>
    <property type="evidence" value="ECO:0007669"/>
    <property type="project" value="InterPro"/>
</dbReference>
<dbReference type="eggNOG" id="ENOG502SAR6">
    <property type="taxonomic scope" value="Eukaryota"/>
</dbReference>
<comment type="similarity">
    <text evidence="1">Belongs to the dpy-30 family.</text>
</comment>
<dbReference type="Gene3D" id="1.20.890.10">
    <property type="entry name" value="cAMP-dependent protein kinase regulatory subunit, dimerization-anchoring domain"/>
    <property type="match status" value="1"/>
</dbReference>
<dbReference type="Pfam" id="PF05186">
    <property type="entry name" value="Dpy-30"/>
    <property type="match status" value="1"/>
</dbReference>
<dbReference type="KEGG" id="ptm:GSPATT00030739001"/>
<dbReference type="AlphaFoldDB" id="A0BNI4"/>
<evidence type="ECO:0000313" key="4">
    <source>
        <dbReference type="EMBL" id="CAK60101.1"/>
    </source>
</evidence>
<dbReference type="InterPro" id="IPR007858">
    <property type="entry name" value="Dpy-30_motif"/>
</dbReference>